<comment type="caution">
    <text evidence="1">The sequence shown here is derived from an EMBL/GenBank/DDBJ whole genome shotgun (WGS) entry which is preliminary data.</text>
</comment>
<evidence type="ECO:0000313" key="1">
    <source>
        <dbReference type="EMBL" id="CAH9420362.1"/>
    </source>
</evidence>
<dbReference type="Proteomes" id="UP001154015">
    <property type="component" value="Unassembled WGS sequence"/>
</dbReference>
<name>A0ABN8VBY6_STRGL</name>
<proteinExistence type="predicted"/>
<accession>A0ABN8VBY6</accession>
<reference evidence="1" key="1">
    <citation type="submission" date="2022-03" db="EMBL/GenBank/DDBJ databases">
        <authorList>
            <person name="Leyn A S."/>
        </authorList>
    </citation>
    <scope>NUCLEOTIDE SEQUENCE</scope>
    <source>
        <strain evidence="1">Streptomyces globisporus 4-3</strain>
    </source>
</reference>
<organism evidence="1 2">
    <name type="scientific">Streptomyces globisporus</name>
    <dbReference type="NCBI Taxonomy" id="1908"/>
    <lineage>
        <taxon>Bacteria</taxon>
        <taxon>Bacillati</taxon>
        <taxon>Actinomycetota</taxon>
        <taxon>Actinomycetes</taxon>
        <taxon>Kitasatosporales</taxon>
        <taxon>Streptomycetaceae</taxon>
        <taxon>Streptomyces</taxon>
    </lineage>
</organism>
<gene>
    <name evidence="1" type="ORF">SGL43_07420</name>
</gene>
<sequence>MHRALHRRCEPPIRDLECFPWSGPVGKPGKRADTSSSA</sequence>
<keyword evidence="2" id="KW-1185">Reference proteome</keyword>
<evidence type="ECO:0000313" key="2">
    <source>
        <dbReference type="Proteomes" id="UP001154015"/>
    </source>
</evidence>
<dbReference type="EMBL" id="CAKXYP010000043">
    <property type="protein sequence ID" value="CAH9420362.1"/>
    <property type="molecule type" value="Genomic_DNA"/>
</dbReference>
<protein>
    <submittedName>
        <fullName evidence="1">Uncharacterized protein</fullName>
    </submittedName>
</protein>